<name>A0A2K3MUJ9_TRIPR</name>
<dbReference type="InterPro" id="IPR001584">
    <property type="entry name" value="Integrase_cat-core"/>
</dbReference>
<proteinExistence type="predicted"/>
<keyword evidence="1" id="KW-0645">Protease</keyword>
<evidence type="ECO:0000256" key="2">
    <source>
        <dbReference type="ARBA" id="ARBA00022723"/>
    </source>
</evidence>
<keyword evidence="2" id="KW-0479">Metal-binding</keyword>
<feature type="region of interest" description="Disordered" evidence="5">
    <location>
        <begin position="226"/>
        <end position="256"/>
    </location>
</feature>
<keyword evidence="4" id="KW-0378">Hydrolase</keyword>
<dbReference type="Proteomes" id="UP000236291">
    <property type="component" value="Unassembled WGS sequence"/>
</dbReference>
<dbReference type="PROSITE" id="PS50994">
    <property type="entry name" value="INTEGRASE"/>
    <property type="match status" value="1"/>
</dbReference>
<feature type="compositionally biased region" description="Basic residues" evidence="5">
    <location>
        <begin position="247"/>
        <end position="256"/>
    </location>
</feature>
<protein>
    <submittedName>
        <fullName evidence="7">Putative retrotransposon Ty1-copia subclass protein</fullName>
    </submittedName>
</protein>
<sequence>MSAAKTNQKNDLPSTVSVKLDRDNFPLWKSLVLPLIRGCKYDGYMLGTKKCPDQFVTSIDNTEKINPDYQDWQADDQALLGWLMNSMTVDIATQVLHCETSKQLWDEAQSLAGAHTRSRIIYLKSEFHNTHKREMKMEQYLAKMKNLADKLKLAGSPISSSDLMIQTLNGLDSEYNPVVVKLSDQTNISWVDFQAQLLAFESRLDQLNNFNNINLNASANFASKNESGGNKFGSRGGWRGSNSRGMRGGRGRARMSKPPRPICQICGKFGHTAAQCYYRFDKSYTEKNHYAEGEGSHSAFVASPYHGQDYEWYFDSGASNHVTHQSGQLQDLNENNGKNSLLVGNGEKLKILASGSTKLNDVNLRNVLYVPEITKNLLSVSKLTIDNNALVEFDENYCYVKDKLTGKALLKGRLKDGLYQLSANKEPPTNKDPCAYISLKEIWHRKLGHPNNKVLEKVLKDNNVKISPSDKFTFCEACQFGKLHLLPFKTSSSHAKEPLDLIHTDVWGPAPILSQSNFKYYVHFLDDFSRFTWIFPLKQKSETIHAFNQFKNLVENQFNKKIKVIRCDGGGEYKPVQKCAIDSGIQFQMSCPYTSQQNGRAERKHRHVTELGLTLLAQAKMPLSYWWEAFSTAVYLINRLPSSVNPNESPYTLVFKKEPDYTALKPFGCACYPCLKPYNQHKLQFHTTRCVFLGYSNSHKGYKCVNSHGRVFVSRHVVFNENHFPFQEGFLDTRNPIKVVTNDTPIGFPSFPAGITTNNTAEATDNIVDQQEPELNDINTVADQSVESDTFEHTDENNFSNGETEDSTEAAGRESMEEISQPITETNPPPQQDITNTHWMRTRSKAGVYKPKLPYIGLTEEAKEGKEPESVSEALSIPEWLNAMDAEYKALMNNKTWTLVPFEGQENVISSKWIFKTKYKADGTIERRKARLVARGFQQTAGVDYDETFSPVVKSSTVRIILSIAVHLSWEVRQLDINNAFLNGNLKESVFMHQPEGYIDQTKPHHICRLNKAIYGLKQAPRAWFDRLRHTLLSWGFQNTKSDSSLFVLKETDHTTFLLIYVDDIIITGSNNKFLEAFISQLNLVFSLKDLGNLHYFLGIEVHRDSSGMYLTQTKYIRDLLKKFNMENASSCPTPMITGRQFTIEGEPMSNPTLYRQAIGALQYLTNTRPDIAFAVNKLSQYMCSPTTDHWQGIKRILRYLHGSTNLGLHIKPSTDLDIAGFSDADWATSIDDRKSMAGQCV</sequence>
<feature type="non-terminal residue" evidence="7">
    <location>
        <position position="1242"/>
    </location>
</feature>
<comment type="caution">
    <text evidence="7">The sequence shown here is derived from an EMBL/GenBank/DDBJ whole genome shotgun (WGS) entry which is preliminary data.</text>
</comment>
<dbReference type="Pfam" id="PF07727">
    <property type="entry name" value="RVT_2"/>
    <property type="match status" value="1"/>
</dbReference>
<reference evidence="7 8" key="1">
    <citation type="journal article" date="2014" name="Am. J. Bot.">
        <title>Genome assembly and annotation for red clover (Trifolium pratense; Fabaceae).</title>
        <authorList>
            <person name="Istvanek J."/>
            <person name="Jaros M."/>
            <person name="Krenek A."/>
            <person name="Repkova J."/>
        </authorList>
    </citation>
    <scope>NUCLEOTIDE SEQUENCE [LARGE SCALE GENOMIC DNA]</scope>
    <source>
        <strain evidence="8">cv. Tatra</strain>
        <tissue evidence="7">Young leaves</tissue>
    </source>
</reference>
<dbReference type="EMBL" id="ASHM01012550">
    <property type="protein sequence ID" value="PNX94503.1"/>
    <property type="molecule type" value="Genomic_DNA"/>
</dbReference>
<dbReference type="Pfam" id="PF14223">
    <property type="entry name" value="Retrotran_gag_2"/>
    <property type="match status" value="1"/>
</dbReference>
<gene>
    <name evidence="7" type="ORF">L195_g017679</name>
</gene>
<dbReference type="SUPFAM" id="SSF53098">
    <property type="entry name" value="Ribonuclease H-like"/>
    <property type="match status" value="1"/>
</dbReference>
<dbReference type="GO" id="GO:0004190">
    <property type="term" value="F:aspartic-type endopeptidase activity"/>
    <property type="evidence" value="ECO:0007669"/>
    <property type="project" value="UniProtKB-KW"/>
</dbReference>
<feature type="domain" description="Integrase catalytic" evidence="6">
    <location>
        <begin position="494"/>
        <end position="658"/>
    </location>
</feature>
<dbReference type="InterPro" id="IPR039537">
    <property type="entry name" value="Retrotran_Ty1/copia-like"/>
</dbReference>
<dbReference type="PANTHER" id="PTHR42648:SF26">
    <property type="entry name" value="INTEGRASE CATALYTIC DOMAIN-CONTAINING PROTEIN"/>
    <property type="match status" value="1"/>
</dbReference>
<feature type="region of interest" description="Disordered" evidence="5">
    <location>
        <begin position="789"/>
        <end position="835"/>
    </location>
</feature>
<dbReference type="Gene3D" id="3.30.420.10">
    <property type="entry name" value="Ribonuclease H-like superfamily/Ribonuclease H"/>
    <property type="match status" value="1"/>
</dbReference>
<evidence type="ECO:0000313" key="8">
    <source>
        <dbReference type="Proteomes" id="UP000236291"/>
    </source>
</evidence>
<dbReference type="Pfam" id="PF13976">
    <property type="entry name" value="gag_pre-integrs"/>
    <property type="match status" value="1"/>
</dbReference>
<evidence type="ECO:0000256" key="5">
    <source>
        <dbReference type="SAM" id="MobiDB-lite"/>
    </source>
</evidence>
<dbReference type="Pfam" id="PF22936">
    <property type="entry name" value="Pol_BBD"/>
    <property type="match status" value="1"/>
</dbReference>
<dbReference type="PANTHER" id="PTHR42648">
    <property type="entry name" value="TRANSPOSASE, PUTATIVE-RELATED"/>
    <property type="match status" value="1"/>
</dbReference>
<organism evidence="7 8">
    <name type="scientific">Trifolium pratense</name>
    <name type="common">Red clover</name>
    <dbReference type="NCBI Taxonomy" id="57577"/>
    <lineage>
        <taxon>Eukaryota</taxon>
        <taxon>Viridiplantae</taxon>
        <taxon>Streptophyta</taxon>
        <taxon>Embryophyta</taxon>
        <taxon>Tracheophyta</taxon>
        <taxon>Spermatophyta</taxon>
        <taxon>Magnoliopsida</taxon>
        <taxon>eudicotyledons</taxon>
        <taxon>Gunneridae</taxon>
        <taxon>Pentapetalae</taxon>
        <taxon>rosids</taxon>
        <taxon>fabids</taxon>
        <taxon>Fabales</taxon>
        <taxon>Fabaceae</taxon>
        <taxon>Papilionoideae</taxon>
        <taxon>50 kb inversion clade</taxon>
        <taxon>NPAAA clade</taxon>
        <taxon>Hologalegina</taxon>
        <taxon>IRL clade</taxon>
        <taxon>Trifolieae</taxon>
        <taxon>Trifolium</taxon>
    </lineage>
</organism>
<dbReference type="Pfam" id="PF25597">
    <property type="entry name" value="SH3_retrovirus"/>
    <property type="match status" value="1"/>
</dbReference>
<dbReference type="GO" id="GO:0015074">
    <property type="term" value="P:DNA integration"/>
    <property type="evidence" value="ECO:0007669"/>
    <property type="project" value="InterPro"/>
</dbReference>
<dbReference type="GO" id="GO:0006508">
    <property type="term" value="P:proteolysis"/>
    <property type="evidence" value="ECO:0007669"/>
    <property type="project" value="UniProtKB-KW"/>
</dbReference>
<dbReference type="InterPro" id="IPR012337">
    <property type="entry name" value="RNaseH-like_sf"/>
</dbReference>
<evidence type="ECO:0000259" key="6">
    <source>
        <dbReference type="PROSITE" id="PS50994"/>
    </source>
</evidence>
<evidence type="ECO:0000256" key="3">
    <source>
        <dbReference type="ARBA" id="ARBA00022750"/>
    </source>
</evidence>
<feature type="compositionally biased region" description="Gly residues" evidence="5">
    <location>
        <begin position="230"/>
        <end position="239"/>
    </location>
</feature>
<dbReference type="InterPro" id="IPR057670">
    <property type="entry name" value="SH3_retrovirus"/>
</dbReference>
<dbReference type="SUPFAM" id="SSF56672">
    <property type="entry name" value="DNA/RNA polymerases"/>
    <property type="match status" value="1"/>
</dbReference>
<dbReference type="InterPro" id="IPR043502">
    <property type="entry name" value="DNA/RNA_pol_sf"/>
</dbReference>
<dbReference type="Pfam" id="PF00665">
    <property type="entry name" value="rve"/>
    <property type="match status" value="1"/>
</dbReference>
<dbReference type="GO" id="GO:0003676">
    <property type="term" value="F:nucleic acid binding"/>
    <property type="evidence" value="ECO:0007669"/>
    <property type="project" value="InterPro"/>
</dbReference>
<reference evidence="7 8" key="2">
    <citation type="journal article" date="2017" name="Front. Plant Sci.">
        <title>Gene Classification and Mining of Molecular Markers Useful in Red Clover (Trifolium pratense) Breeding.</title>
        <authorList>
            <person name="Istvanek J."/>
            <person name="Dluhosova J."/>
            <person name="Dluhos P."/>
            <person name="Patkova L."/>
            <person name="Nedelnik J."/>
            <person name="Repkova J."/>
        </authorList>
    </citation>
    <scope>NUCLEOTIDE SEQUENCE [LARGE SCALE GENOMIC DNA]</scope>
    <source>
        <strain evidence="8">cv. Tatra</strain>
        <tissue evidence="7">Young leaves</tissue>
    </source>
</reference>
<evidence type="ECO:0000313" key="7">
    <source>
        <dbReference type="EMBL" id="PNX94503.1"/>
    </source>
</evidence>
<dbReference type="InterPro" id="IPR013103">
    <property type="entry name" value="RVT_2"/>
</dbReference>
<evidence type="ECO:0000256" key="4">
    <source>
        <dbReference type="ARBA" id="ARBA00022801"/>
    </source>
</evidence>
<dbReference type="GO" id="GO:0046872">
    <property type="term" value="F:metal ion binding"/>
    <property type="evidence" value="ECO:0007669"/>
    <property type="project" value="UniProtKB-KW"/>
</dbReference>
<dbReference type="InterPro" id="IPR025724">
    <property type="entry name" value="GAG-pre-integrase_dom"/>
</dbReference>
<dbReference type="InterPro" id="IPR036397">
    <property type="entry name" value="RNaseH_sf"/>
</dbReference>
<evidence type="ECO:0000256" key="1">
    <source>
        <dbReference type="ARBA" id="ARBA00022670"/>
    </source>
</evidence>
<dbReference type="AlphaFoldDB" id="A0A2K3MUJ9"/>
<keyword evidence="3" id="KW-0064">Aspartyl protease</keyword>
<dbReference type="InterPro" id="IPR054722">
    <property type="entry name" value="PolX-like_BBD"/>
</dbReference>
<feature type="compositionally biased region" description="Polar residues" evidence="5">
    <location>
        <begin position="821"/>
        <end position="835"/>
    </location>
</feature>
<accession>A0A2K3MUJ9</accession>